<dbReference type="Proteomes" id="UP000292039">
    <property type="component" value="Unassembled WGS sequence"/>
</dbReference>
<comment type="subunit">
    <text evidence="3">Monomer.</text>
</comment>
<accession>A0A171KNC2</accession>
<keyword evidence="9" id="KW-0564">Palmitate</keyword>
<proteinExistence type="inferred from homology"/>
<evidence type="ECO:0000256" key="11">
    <source>
        <dbReference type="ARBA" id="ARBA00023237"/>
    </source>
</evidence>
<dbReference type="OrthoDB" id="5296388at2"/>
<evidence type="ECO:0000256" key="9">
    <source>
        <dbReference type="ARBA" id="ARBA00023139"/>
    </source>
</evidence>
<keyword evidence="11" id="KW-0998">Cell outer membrane</keyword>
<evidence type="ECO:0000256" key="3">
    <source>
        <dbReference type="ARBA" id="ARBA00011245"/>
    </source>
</evidence>
<evidence type="ECO:0000256" key="12">
    <source>
        <dbReference type="ARBA" id="ARBA00023288"/>
    </source>
</evidence>
<dbReference type="RefSeq" id="WP_068375218.1">
    <property type="nucleotide sequence ID" value="NZ_CBCSEB010000004.1"/>
</dbReference>
<reference evidence="15 17" key="2">
    <citation type="submission" date="2019-02" db="EMBL/GenBank/DDBJ databases">
        <title>Genomic Encyclopedia of Type Strains, Phase IV (KMG-IV): sequencing the most valuable type-strain genomes for metagenomic binning, comparative biology and taxonomic classification.</title>
        <authorList>
            <person name="Goeker M."/>
        </authorList>
    </citation>
    <scope>NUCLEOTIDE SEQUENCE [LARGE SCALE GENOMIC DNA]</scope>
    <source>
        <strain evidence="15 17">DSM 16618</strain>
    </source>
</reference>
<evidence type="ECO:0000313" key="16">
    <source>
        <dbReference type="Proteomes" id="UP000078084"/>
    </source>
</evidence>
<comment type="subcellular location">
    <subcellularLocation>
        <location evidence="1">Cell outer membrane</location>
        <topology evidence="1">Lipid-anchor</topology>
    </subcellularLocation>
</comment>
<keyword evidence="7" id="KW-0653">Protein transport</keyword>
<dbReference type="GO" id="GO:0015031">
    <property type="term" value="P:protein transport"/>
    <property type="evidence" value="ECO:0007669"/>
    <property type="project" value="UniProtKB-KW"/>
</dbReference>
<evidence type="ECO:0000256" key="1">
    <source>
        <dbReference type="ARBA" id="ARBA00004459"/>
    </source>
</evidence>
<protein>
    <recommendedName>
        <fullName evidence="4">Outer-membrane lipoprotein LolB</fullName>
    </recommendedName>
</protein>
<dbReference type="Gene3D" id="2.50.20.10">
    <property type="entry name" value="Lipoprotein localisation LolA/LolB/LppX"/>
    <property type="match status" value="1"/>
</dbReference>
<dbReference type="InterPro" id="IPR004565">
    <property type="entry name" value="OM_lipoprot_LolB"/>
</dbReference>
<keyword evidence="8" id="KW-0472">Membrane</keyword>
<gene>
    <name evidence="14" type="ORF">AAV32_16805</name>
    <name evidence="15" type="ORF">EV679_3054</name>
</gene>
<dbReference type="CDD" id="cd16326">
    <property type="entry name" value="LolB"/>
    <property type="match status" value="1"/>
</dbReference>
<evidence type="ECO:0000256" key="5">
    <source>
        <dbReference type="ARBA" id="ARBA00022448"/>
    </source>
</evidence>
<dbReference type="Proteomes" id="UP000078084">
    <property type="component" value="Unassembled WGS sequence"/>
</dbReference>
<evidence type="ECO:0000256" key="13">
    <source>
        <dbReference type="SAM" id="SignalP"/>
    </source>
</evidence>
<dbReference type="InterPro" id="IPR029046">
    <property type="entry name" value="LolA/LolB/LppX"/>
</dbReference>
<comment type="similarity">
    <text evidence="2">Belongs to the LolB family.</text>
</comment>
<dbReference type="PROSITE" id="PS51257">
    <property type="entry name" value="PROKAR_LIPOPROTEIN"/>
    <property type="match status" value="1"/>
</dbReference>
<organism evidence="14 16">
    <name type="scientific">Kerstersia gyiorum</name>
    <dbReference type="NCBI Taxonomy" id="206506"/>
    <lineage>
        <taxon>Bacteria</taxon>
        <taxon>Pseudomonadati</taxon>
        <taxon>Pseudomonadota</taxon>
        <taxon>Betaproteobacteria</taxon>
        <taxon>Burkholderiales</taxon>
        <taxon>Alcaligenaceae</taxon>
        <taxon>Kerstersia</taxon>
    </lineage>
</organism>
<reference evidence="14 16" key="1">
    <citation type="submission" date="2015-04" db="EMBL/GenBank/DDBJ databases">
        <title>Genome sequence of Kerstersia gyiorum CG1.</title>
        <authorList>
            <person name="Greninger A.L."/>
            <person name="Kozyreva V."/>
            <person name="Chaturvedi V."/>
        </authorList>
    </citation>
    <scope>NUCLEOTIDE SEQUENCE [LARGE SCALE GENOMIC DNA]</scope>
    <source>
        <strain evidence="14 16">CG1</strain>
    </source>
</reference>
<dbReference type="AlphaFoldDB" id="A0A171KNC2"/>
<dbReference type="GO" id="GO:0009279">
    <property type="term" value="C:cell outer membrane"/>
    <property type="evidence" value="ECO:0007669"/>
    <property type="project" value="UniProtKB-SubCell"/>
</dbReference>
<keyword evidence="12 15" id="KW-0449">Lipoprotein</keyword>
<evidence type="ECO:0000256" key="7">
    <source>
        <dbReference type="ARBA" id="ARBA00022927"/>
    </source>
</evidence>
<keyword evidence="5" id="KW-0813">Transport</keyword>
<dbReference type="EMBL" id="SGWZ01000006">
    <property type="protein sequence ID" value="RZS65266.1"/>
    <property type="molecule type" value="Genomic_DNA"/>
</dbReference>
<evidence type="ECO:0000313" key="17">
    <source>
        <dbReference type="Proteomes" id="UP000292039"/>
    </source>
</evidence>
<evidence type="ECO:0000256" key="10">
    <source>
        <dbReference type="ARBA" id="ARBA00023186"/>
    </source>
</evidence>
<dbReference type="STRING" id="206506.AAV32_16805"/>
<keyword evidence="6 13" id="KW-0732">Signal</keyword>
<name>A0A171KNC2_9BURK</name>
<comment type="caution">
    <text evidence="14">The sequence shown here is derived from an EMBL/GenBank/DDBJ whole genome shotgun (WGS) entry which is preliminary data.</text>
</comment>
<sequence length="189" mass="20477">MRLGLRRCLGYLPLLAVAACVTPPPVAEQQSDGFARTGRFALNVEEVGRKPEAVQGGFAWRDEGSRLVLDLANPVGSTLARLEATAGGATLTHADGRVEYAADVETLLAQVLGGPMPVTVLRAWLRGKLAEGSRAENVERDADGQLMSFTQQGWEVRLWRYDAQGPLRLNAKRQDGLQSIDLRLVVQAS</sequence>
<evidence type="ECO:0000313" key="15">
    <source>
        <dbReference type="EMBL" id="RZS65266.1"/>
    </source>
</evidence>
<evidence type="ECO:0000256" key="4">
    <source>
        <dbReference type="ARBA" id="ARBA00016202"/>
    </source>
</evidence>
<dbReference type="Pfam" id="PF03550">
    <property type="entry name" value="LolB"/>
    <property type="match status" value="1"/>
</dbReference>
<dbReference type="SUPFAM" id="SSF89392">
    <property type="entry name" value="Prokaryotic lipoproteins and lipoprotein localization factors"/>
    <property type="match status" value="1"/>
</dbReference>
<dbReference type="NCBIfam" id="TIGR00548">
    <property type="entry name" value="lolB"/>
    <property type="match status" value="1"/>
</dbReference>
<evidence type="ECO:0000256" key="8">
    <source>
        <dbReference type="ARBA" id="ARBA00023136"/>
    </source>
</evidence>
<evidence type="ECO:0000313" key="14">
    <source>
        <dbReference type="EMBL" id="KKO70389.1"/>
    </source>
</evidence>
<evidence type="ECO:0000256" key="6">
    <source>
        <dbReference type="ARBA" id="ARBA00022729"/>
    </source>
</evidence>
<dbReference type="GeneID" id="99725458"/>
<keyword evidence="10" id="KW-0143">Chaperone</keyword>
<feature type="signal peptide" evidence="13">
    <location>
        <begin position="1"/>
        <end position="18"/>
    </location>
</feature>
<dbReference type="EMBL" id="LBNE01000016">
    <property type="protein sequence ID" value="KKO70389.1"/>
    <property type="molecule type" value="Genomic_DNA"/>
</dbReference>
<feature type="chain" id="PRO_5033731401" description="Outer-membrane lipoprotein LolB" evidence="13">
    <location>
        <begin position="19"/>
        <end position="189"/>
    </location>
</feature>
<keyword evidence="16" id="KW-1185">Reference proteome</keyword>
<evidence type="ECO:0000256" key="2">
    <source>
        <dbReference type="ARBA" id="ARBA00009696"/>
    </source>
</evidence>